<keyword evidence="1" id="KW-0732">Signal</keyword>
<dbReference type="AlphaFoldDB" id="A0A7S1S8W2"/>
<accession>A0A7S1S8W2</accession>
<evidence type="ECO:0000256" key="1">
    <source>
        <dbReference type="SAM" id="SignalP"/>
    </source>
</evidence>
<reference evidence="2" key="1">
    <citation type="submission" date="2021-01" db="EMBL/GenBank/DDBJ databases">
        <authorList>
            <person name="Corre E."/>
            <person name="Pelletier E."/>
            <person name="Niang G."/>
            <person name="Scheremetjew M."/>
            <person name="Finn R."/>
            <person name="Kale V."/>
            <person name="Holt S."/>
            <person name="Cochrane G."/>
            <person name="Meng A."/>
            <person name="Brown T."/>
            <person name="Cohen L."/>
        </authorList>
    </citation>
    <scope>NUCLEOTIDE SEQUENCE</scope>
    <source>
        <strain evidence="2">OF101</strain>
    </source>
</reference>
<evidence type="ECO:0008006" key="3">
    <source>
        <dbReference type="Google" id="ProtNLM"/>
    </source>
</evidence>
<feature type="signal peptide" evidence="1">
    <location>
        <begin position="1"/>
        <end position="26"/>
    </location>
</feature>
<dbReference type="Gene3D" id="3.40.50.300">
    <property type="entry name" value="P-loop containing nucleotide triphosphate hydrolases"/>
    <property type="match status" value="1"/>
</dbReference>
<feature type="chain" id="PRO_5031476884" description="Sulfotransferase domain-containing protein" evidence="1">
    <location>
        <begin position="27"/>
        <end position="339"/>
    </location>
</feature>
<evidence type="ECO:0000313" key="2">
    <source>
        <dbReference type="EMBL" id="CAD9186159.1"/>
    </source>
</evidence>
<protein>
    <recommendedName>
        <fullName evidence="3">Sulfotransferase domain-containing protein</fullName>
    </recommendedName>
</protein>
<organism evidence="2">
    <name type="scientific">Alexandrium catenella</name>
    <name type="common">Red tide dinoflagellate</name>
    <name type="synonym">Gonyaulax catenella</name>
    <dbReference type="NCBI Taxonomy" id="2925"/>
    <lineage>
        <taxon>Eukaryota</taxon>
        <taxon>Sar</taxon>
        <taxon>Alveolata</taxon>
        <taxon>Dinophyceae</taxon>
        <taxon>Gonyaulacales</taxon>
        <taxon>Pyrocystaceae</taxon>
        <taxon>Alexandrium</taxon>
    </lineage>
</organism>
<proteinExistence type="predicted"/>
<name>A0A7S1S8W2_ALECA</name>
<sequence>MAAARPCRSVARALGLWLLTAKGASAVLYGQRQREAPDRPQKKLLVHDWSPVEQQTGMPEVADERSYVFLTHHKTGTNLMKALCNLTARLVTGERTQCAYCLRLIPPMGANDRPSCIPNTVLAHGPMRGTFSRFTLVSSVNEKEFSWLQTWGKDFRAVHMIRDPVKMAISSYAYDTFLATPAAAKIRWDASVPNLANKSLAEKLKTEATAIAPPIVEEKAVHDLAKSDSRVLTLDLEAFSSDFNGAAARLFRHFFDDPPAEQLSRLMKNASAYDVSLWNQKQLDRQLEVHAARNFNATEALEAWEQLRKAGDPVVQYISQQAEPLGYGANYTRRATFSR</sequence>
<dbReference type="SUPFAM" id="SSF52540">
    <property type="entry name" value="P-loop containing nucleoside triphosphate hydrolases"/>
    <property type="match status" value="1"/>
</dbReference>
<dbReference type="EMBL" id="HBGE01105515">
    <property type="protein sequence ID" value="CAD9186159.1"/>
    <property type="molecule type" value="Transcribed_RNA"/>
</dbReference>
<dbReference type="InterPro" id="IPR027417">
    <property type="entry name" value="P-loop_NTPase"/>
</dbReference>
<gene>
    <name evidence="2" type="ORF">ACAT0790_LOCUS62933</name>
</gene>